<protein>
    <recommendedName>
        <fullName evidence="4">MmpS family membrane protein</fullName>
    </recommendedName>
</protein>
<dbReference type="InterPro" id="IPR038468">
    <property type="entry name" value="MmpS_C"/>
</dbReference>
<dbReference type="RefSeq" id="WP_203887797.1">
    <property type="nucleotide sequence ID" value="NZ_BAABHH010000035.1"/>
</dbReference>
<reference evidence="2 3" key="1">
    <citation type="submission" date="2021-01" db="EMBL/GenBank/DDBJ databases">
        <title>Whole genome shotgun sequence of Planotetraspora kaengkrachanensis NBRC 104272.</title>
        <authorList>
            <person name="Komaki H."/>
            <person name="Tamura T."/>
        </authorList>
    </citation>
    <scope>NUCLEOTIDE SEQUENCE [LARGE SCALE GENOMIC DNA]</scope>
    <source>
        <strain evidence="2 3">NBRC 104272</strain>
    </source>
</reference>
<organism evidence="2 3">
    <name type="scientific">Planotetraspora kaengkrachanensis</name>
    <dbReference type="NCBI Taxonomy" id="575193"/>
    <lineage>
        <taxon>Bacteria</taxon>
        <taxon>Bacillati</taxon>
        <taxon>Actinomycetota</taxon>
        <taxon>Actinomycetes</taxon>
        <taxon>Streptosporangiales</taxon>
        <taxon>Streptosporangiaceae</taxon>
        <taxon>Planotetraspora</taxon>
    </lineage>
</organism>
<name>A0A8J3Q101_9ACTN</name>
<evidence type="ECO:0000313" key="2">
    <source>
        <dbReference type="EMBL" id="GIG84531.1"/>
    </source>
</evidence>
<comment type="caution">
    <text evidence="2">The sequence shown here is derived from an EMBL/GenBank/DDBJ whole genome shotgun (WGS) entry which is preliminary data.</text>
</comment>
<dbReference type="AlphaFoldDB" id="A0A8J3Q101"/>
<evidence type="ECO:0000256" key="1">
    <source>
        <dbReference type="SAM" id="MobiDB-lite"/>
    </source>
</evidence>
<accession>A0A8J3Q101</accession>
<gene>
    <name evidence="2" type="ORF">Pka01_76580</name>
</gene>
<feature type="region of interest" description="Disordered" evidence="1">
    <location>
        <begin position="1"/>
        <end position="20"/>
    </location>
</feature>
<evidence type="ECO:0008006" key="4">
    <source>
        <dbReference type="Google" id="ProtNLM"/>
    </source>
</evidence>
<dbReference type="Proteomes" id="UP000630097">
    <property type="component" value="Unassembled WGS sequence"/>
</dbReference>
<dbReference type="EMBL" id="BONV01000053">
    <property type="protein sequence ID" value="GIG84531.1"/>
    <property type="molecule type" value="Genomic_DNA"/>
</dbReference>
<proteinExistence type="predicted"/>
<sequence length="137" mass="13946">MTEQPPSRRPYARPSAPPSHSPRLAVAGLLLGVTGLVTGGCSDDHEVTFEVVGANGTKTAQNVSVGVGFGTSYDSPVTLPYAKTEPAPDDVHALSLYADAAGADGAITCRIKVDGKTVAESGDSVHSCHVETKGLGT</sequence>
<dbReference type="Gene3D" id="2.60.40.2880">
    <property type="entry name" value="MmpS1-5, C-terminal soluble domain"/>
    <property type="match status" value="1"/>
</dbReference>
<keyword evidence="3" id="KW-1185">Reference proteome</keyword>
<evidence type="ECO:0000313" key="3">
    <source>
        <dbReference type="Proteomes" id="UP000630097"/>
    </source>
</evidence>